<dbReference type="InterPro" id="IPR036597">
    <property type="entry name" value="Fido-like_dom_sf"/>
</dbReference>
<dbReference type="PANTHER" id="PTHR13504">
    <property type="entry name" value="FIDO DOMAIN-CONTAINING PROTEIN DDB_G0283145"/>
    <property type="match status" value="1"/>
</dbReference>
<feature type="domain" description="Fido" evidence="1">
    <location>
        <begin position="97"/>
        <end position="239"/>
    </location>
</feature>
<dbReference type="SUPFAM" id="SSF140931">
    <property type="entry name" value="Fic-like"/>
    <property type="match status" value="1"/>
</dbReference>
<evidence type="ECO:0000313" key="2">
    <source>
        <dbReference type="EMBL" id="MPL94385.1"/>
    </source>
</evidence>
<dbReference type="AlphaFoldDB" id="A0A644VSJ7"/>
<dbReference type="Pfam" id="PF02661">
    <property type="entry name" value="Fic"/>
    <property type="match status" value="1"/>
</dbReference>
<comment type="caution">
    <text evidence="2">The sequence shown here is derived from an EMBL/GenBank/DDBJ whole genome shotgun (WGS) entry which is preliminary data.</text>
</comment>
<gene>
    <name evidence="2" type="ORF">SDC9_40538</name>
</gene>
<evidence type="ECO:0000259" key="1">
    <source>
        <dbReference type="PROSITE" id="PS51459"/>
    </source>
</evidence>
<dbReference type="InterPro" id="IPR040198">
    <property type="entry name" value="Fido_containing"/>
</dbReference>
<dbReference type="PROSITE" id="PS51459">
    <property type="entry name" value="FIDO"/>
    <property type="match status" value="1"/>
</dbReference>
<organism evidence="2">
    <name type="scientific">bioreactor metagenome</name>
    <dbReference type="NCBI Taxonomy" id="1076179"/>
    <lineage>
        <taxon>unclassified sequences</taxon>
        <taxon>metagenomes</taxon>
        <taxon>ecological metagenomes</taxon>
    </lineage>
</organism>
<dbReference type="Gene3D" id="1.10.10.10">
    <property type="entry name" value="Winged helix-like DNA-binding domain superfamily/Winged helix DNA-binding domain"/>
    <property type="match status" value="1"/>
</dbReference>
<dbReference type="Gene3D" id="1.10.3290.10">
    <property type="entry name" value="Fido-like domain"/>
    <property type="match status" value="1"/>
</dbReference>
<name>A0A644VSJ7_9ZZZZ</name>
<reference evidence="2" key="1">
    <citation type="submission" date="2019-08" db="EMBL/GenBank/DDBJ databases">
        <authorList>
            <person name="Kucharzyk K."/>
            <person name="Murdoch R.W."/>
            <person name="Higgins S."/>
            <person name="Loffler F."/>
        </authorList>
    </citation>
    <scope>NUCLEOTIDE SEQUENCE</scope>
</reference>
<accession>A0A644VSJ7</accession>
<dbReference type="EMBL" id="VSSQ01000426">
    <property type="protein sequence ID" value="MPL94385.1"/>
    <property type="molecule type" value="Genomic_DNA"/>
</dbReference>
<dbReference type="InterPro" id="IPR036388">
    <property type="entry name" value="WH-like_DNA-bd_sf"/>
</dbReference>
<dbReference type="InterPro" id="IPR003812">
    <property type="entry name" value="Fido"/>
</dbReference>
<sequence>MKPPYEITNRILYLYGQISEALGQCKSLLLVKPEAKLRRQNRIKTIHSSLAIEGNTLDIEHITAIIDKVHVVGPKKDILEVQNAIRAYDQLNQLKAYSLNDFLRAHGIFMKGLVDNPGKFRQKQVGIIKGKEVQHIAPGYNMVPGLMKDLFDYIKRDDDLDIIKSCVFHYEMEFIHPFEDGNGRMGRFWQTRLLMDVNPIFEYIPIEETIRNTQEKYYKVLEDSDNEGKSTRFIEFMLEVINESLRKTIESTKVPNIDYKKRANYALSILVGWFDRKEYIKVNKGISTATASRDLKKLILDGLLEATGNGRMTKYKKRNG</sequence>
<dbReference type="PANTHER" id="PTHR13504:SF38">
    <property type="entry name" value="FIDO DOMAIN-CONTAINING PROTEIN"/>
    <property type="match status" value="1"/>
</dbReference>
<protein>
    <recommendedName>
        <fullName evidence="1">Fido domain-containing protein</fullName>
    </recommendedName>
</protein>
<proteinExistence type="predicted"/>